<dbReference type="SUPFAM" id="SSF46565">
    <property type="entry name" value="Chaperone J-domain"/>
    <property type="match status" value="1"/>
</dbReference>
<keyword evidence="2" id="KW-0346">Stress response</keyword>
<organism evidence="4 5">
    <name type="scientific">Vagococcus allomyrinae</name>
    <dbReference type="NCBI Taxonomy" id="2794353"/>
    <lineage>
        <taxon>Bacteria</taxon>
        <taxon>Bacillati</taxon>
        <taxon>Bacillota</taxon>
        <taxon>Bacilli</taxon>
        <taxon>Lactobacillales</taxon>
        <taxon>Enterococcaceae</taxon>
        <taxon>Vagococcus</taxon>
    </lineage>
</organism>
<keyword evidence="5" id="KW-1185">Reference proteome</keyword>
<dbReference type="EMBL" id="JAEEGA010000004">
    <property type="protein sequence ID" value="MBP1040936.1"/>
    <property type="molecule type" value="Genomic_DNA"/>
</dbReference>
<protein>
    <recommendedName>
        <fullName evidence="3">J domain-containing protein</fullName>
    </recommendedName>
</protein>
<feature type="domain" description="J" evidence="3">
    <location>
        <begin position="2"/>
        <end position="65"/>
    </location>
</feature>
<dbReference type="AlphaFoldDB" id="A0A940P727"/>
<dbReference type="CDD" id="cd06257">
    <property type="entry name" value="DnaJ"/>
    <property type="match status" value="1"/>
</dbReference>
<dbReference type="Gene3D" id="1.10.287.110">
    <property type="entry name" value="DnaJ domain"/>
    <property type="match status" value="1"/>
</dbReference>
<name>A0A940P727_9ENTE</name>
<dbReference type="InterPro" id="IPR001623">
    <property type="entry name" value="DnaJ_domain"/>
</dbReference>
<dbReference type="SMART" id="SM00271">
    <property type="entry name" value="DnaJ"/>
    <property type="match status" value="1"/>
</dbReference>
<gene>
    <name evidence="4" type="ORF">I6N95_07960</name>
</gene>
<proteinExistence type="predicted"/>
<dbReference type="Proteomes" id="UP000674938">
    <property type="component" value="Unassembled WGS sequence"/>
</dbReference>
<accession>A0A940P727</accession>
<dbReference type="GO" id="GO:0006260">
    <property type="term" value="P:DNA replication"/>
    <property type="evidence" value="ECO:0007669"/>
    <property type="project" value="UniProtKB-KW"/>
</dbReference>
<sequence>MTIYQILGIEAGASKKEIKRAYAQKVKQLDLSKDMEAYQALRKAYDVALSIQGSPEIRPEFQSVPDEAVTQEEISFTDDVMQIVELKKSLNQLLRETMTQEAYFDDQALWEDLLRPFLNESLQQYEETRERMIYFLVENHYLLSDEVKKSITTLCELTEEDWQAYYGYWDYRDVLAENHLRFADYQNIPKGQRETYYHYRYQIYHFLSDDQPENASIRSIVEKAKDFSYLDDDLLYLLALYYLGQSKEKISESSSLILNLLSRIEGTRYRQDCEKFARFTQYLNGEKVTKLTYAEIKELEWASERLKRYWVSLLYPNKATKEVKVTSTKSGPSWQFIWVAIAILGLIVRVGGMTSTQSSRPIKPVDQEIMRKIQSESLIDNARKFRSLKVYGSLRFFDDLFEKEGTAGTDSQWKEDFSDDGYAAYLVFKQNNQEQIKQIKLSSYLDREIFHSFADQGSIVQVRFQQLPDFTLAVFLNWQEQITNLAFQPDDQTLSSPGSYTAYDYFRRDLNQYGLPSETYLKVLSDLGADYFSEELRTEMILVAEDEDKLIELRGFVNQPGYLFRSEQLVLALKKEEDILFIEFNEREKLAQIYGGSFAEAPQAYMDQVAGASFDFPS</sequence>
<keyword evidence="1" id="KW-0235">DNA replication</keyword>
<evidence type="ECO:0000256" key="2">
    <source>
        <dbReference type="ARBA" id="ARBA00023016"/>
    </source>
</evidence>
<evidence type="ECO:0000313" key="5">
    <source>
        <dbReference type="Proteomes" id="UP000674938"/>
    </source>
</evidence>
<dbReference type="PROSITE" id="PS50076">
    <property type="entry name" value="DNAJ_2"/>
    <property type="match status" value="1"/>
</dbReference>
<reference evidence="4" key="1">
    <citation type="submission" date="2020-12" db="EMBL/GenBank/DDBJ databases">
        <title>Vagococcus allomyrinae sp. nov. and Enterococcus lavae sp. nov., isolated from the larvae of Allomyrina dichotoma.</title>
        <authorList>
            <person name="Lee S.D."/>
        </authorList>
    </citation>
    <scope>NUCLEOTIDE SEQUENCE</scope>
    <source>
        <strain evidence="4">BWB3-3</strain>
    </source>
</reference>
<dbReference type="InterPro" id="IPR036869">
    <property type="entry name" value="J_dom_sf"/>
</dbReference>
<evidence type="ECO:0000256" key="1">
    <source>
        <dbReference type="ARBA" id="ARBA00022705"/>
    </source>
</evidence>
<comment type="caution">
    <text evidence="4">The sequence shown here is derived from an EMBL/GenBank/DDBJ whole genome shotgun (WGS) entry which is preliminary data.</text>
</comment>
<evidence type="ECO:0000259" key="3">
    <source>
        <dbReference type="PROSITE" id="PS50076"/>
    </source>
</evidence>
<evidence type="ECO:0000313" key="4">
    <source>
        <dbReference type="EMBL" id="MBP1040936.1"/>
    </source>
</evidence>
<dbReference type="RefSeq" id="WP_209526478.1">
    <property type="nucleotide sequence ID" value="NZ_JAEEGA010000004.1"/>
</dbReference>